<dbReference type="InterPro" id="IPR045053">
    <property type="entry name" value="MAN-like"/>
</dbReference>
<dbReference type="EMBL" id="RDQH01000328">
    <property type="protein sequence ID" value="RXI07372.1"/>
    <property type="molecule type" value="Genomic_DNA"/>
</dbReference>
<feature type="compositionally biased region" description="Polar residues" evidence="13">
    <location>
        <begin position="18"/>
        <end position="39"/>
    </location>
</feature>
<dbReference type="InterPro" id="IPR005225">
    <property type="entry name" value="Small_GTP-bd"/>
</dbReference>
<feature type="domain" description="Era-type G" evidence="14">
    <location>
        <begin position="614"/>
        <end position="785"/>
    </location>
</feature>
<accession>A0A498KNU4</accession>
<keyword evidence="9 11" id="KW-0342">GTP-binding</keyword>
<evidence type="ECO:0000256" key="1">
    <source>
        <dbReference type="ARBA" id="ARBA00001678"/>
    </source>
</evidence>
<dbReference type="InterPro" id="IPR018087">
    <property type="entry name" value="Glyco_hydro_5_CS"/>
</dbReference>
<dbReference type="Proteomes" id="UP000290289">
    <property type="component" value="Chromosome 2"/>
</dbReference>
<evidence type="ECO:0000313" key="16">
    <source>
        <dbReference type="Proteomes" id="UP000290289"/>
    </source>
</evidence>
<dbReference type="FunFam" id="3.20.20.80:FF:000012">
    <property type="entry name" value="Mannan endo-1,4-beta-mannosidase 6"/>
    <property type="match status" value="1"/>
</dbReference>
<evidence type="ECO:0000259" key="14">
    <source>
        <dbReference type="PROSITE" id="PS51713"/>
    </source>
</evidence>
<dbReference type="NCBIfam" id="TIGR00231">
    <property type="entry name" value="small_GTP"/>
    <property type="match status" value="1"/>
</dbReference>
<dbReference type="InterPro" id="IPR027417">
    <property type="entry name" value="P-loop_NTPase"/>
</dbReference>
<comment type="similarity">
    <text evidence="4 11">Belongs to the TRAFAC class TrmE-Era-EngA-EngB-Septin-like GTPase superfamily. Era GTPase family.</text>
</comment>
<dbReference type="Gene3D" id="3.40.50.300">
    <property type="entry name" value="P-loop containing nucleotide triphosphate hydrolases"/>
    <property type="match status" value="1"/>
</dbReference>
<dbReference type="FunFam" id="3.40.50.300:FF:000094">
    <property type="entry name" value="GTPase Era"/>
    <property type="match status" value="1"/>
</dbReference>
<dbReference type="InterPro" id="IPR017853">
    <property type="entry name" value="GH"/>
</dbReference>
<feature type="region of interest" description="G1" evidence="11">
    <location>
        <begin position="622"/>
        <end position="629"/>
    </location>
</feature>
<comment type="caution">
    <text evidence="15">The sequence shown here is derived from an EMBL/GenBank/DDBJ whole genome shotgun (WGS) entry which is preliminary data.</text>
</comment>
<keyword evidence="10" id="KW-0326">Glycosidase</keyword>
<feature type="compositionally biased region" description="Basic and acidic residues" evidence="13">
    <location>
        <begin position="44"/>
        <end position="59"/>
    </location>
</feature>
<comment type="catalytic activity">
    <reaction evidence="1">
        <text>Random hydrolysis of (1-&gt;4)-beta-D-mannosidic linkages in mannans, galactomannans and glucomannans.</text>
        <dbReference type="EC" id="3.2.1.78"/>
    </reaction>
</comment>
<dbReference type="GO" id="GO:0005576">
    <property type="term" value="C:extracellular region"/>
    <property type="evidence" value="ECO:0007669"/>
    <property type="project" value="UniProtKB-SubCell"/>
</dbReference>
<feature type="region of interest" description="Disordered" evidence="13">
    <location>
        <begin position="12"/>
        <end position="89"/>
    </location>
</feature>
<evidence type="ECO:0000313" key="15">
    <source>
        <dbReference type="EMBL" id="RXI07372.1"/>
    </source>
</evidence>
<dbReference type="GO" id="GO:0005525">
    <property type="term" value="F:GTP binding"/>
    <property type="evidence" value="ECO:0007669"/>
    <property type="project" value="UniProtKB-UniRule"/>
</dbReference>
<evidence type="ECO:0000256" key="12">
    <source>
        <dbReference type="SAM" id="Coils"/>
    </source>
</evidence>
<evidence type="ECO:0000256" key="3">
    <source>
        <dbReference type="ARBA" id="ARBA00005641"/>
    </source>
</evidence>
<feature type="region of interest" description="Disordered" evidence="13">
    <location>
        <begin position="202"/>
        <end position="240"/>
    </location>
</feature>
<evidence type="ECO:0000256" key="10">
    <source>
        <dbReference type="ARBA" id="ARBA00023295"/>
    </source>
</evidence>
<reference evidence="15 16" key="1">
    <citation type="submission" date="2018-10" db="EMBL/GenBank/DDBJ databases">
        <title>A high-quality apple genome assembly.</title>
        <authorList>
            <person name="Hu J."/>
        </authorList>
    </citation>
    <scope>NUCLEOTIDE SEQUENCE [LARGE SCALE GENOMIC DNA]</scope>
    <source>
        <strain evidence="16">cv. HFTH1</strain>
        <tissue evidence="15">Young leaf</tissue>
    </source>
</reference>
<dbReference type="EC" id="3.2.1.78" evidence="5"/>
<feature type="coiled-coil region" evidence="12">
    <location>
        <begin position="317"/>
        <end position="344"/>
    </location>
</feature>
<feature type="compositionally biased region" description="Polar residues" evidence="13">
    <location>
        <begin position="210"/>
        <end position="221"/>
    </location>
</feature>
<dbReference type="GO" id="GO:0000272">
    <property type="term" value="P:polysaccharide catabolic process"/>
    <property type="evidence" value="ECO:0007669"/>
    <property type="project" value="InterPro"/>
</dbReference>
<dbReference type="InterPro" id="IPR030388">
    <property type="entry name" value="G_ERA_dom"/>
</dbReference>
<dbReference type="Pfam" id="PF26410">
    <property type="entry name" value="GH5_mannosidase"/>
    <property type="match status" value="1"/>
</dbReference>
<keyword evidence="6" id="KW-0964">Secreted</keyword>
<name>A0A498KNU4_MALDO</name>
<dbReference type="InterPro" id="IPR006073">
    <property type="entry name" value="GTP-bd"/>
</dbReference>
<feature type="compositionally biased region" description="Acidic residues" evidence="13">
    <location>
        <begin position="550"/>
        <end position="581"/>
    </location>
</feature>
<keyword evidence="7 11" id="KW-0547">Nucleotide-binding</keyword>
<dbReference type="STRING" id="3750.A0A498KNU4"/>
<dbReference type="InterPro" id="IPR001547">
    <property type="entry name" value="Glyco_hydro_5"/>
</dbReference>
<gene>
    <name evidence="15" type="ORF">DVH24_026508</name>
</gene>
<evidence type="ECO:0000256" key="6">
    <source>
        <dbReference type="ARBA" id="ARBA00022525"/>
    </source>
</evidence>
<keyword evidence="8" id="KW-0378">Hydrolase</keyword>
<evidence type="ECO:0000256" key="9">
    <source>
        <dbReference type="ARBA" id="ARBA00023134"/>
    </source>
</evidence>
<evidence type="ECO:0000256" key="4">
    <source>
        <dbReference type="ARBA" id="ARBA00007921"/>
    </source>
</evidence>
<feature type="region of interest" description="G4" evidence="11">
    <location>
        <begin position="735"/>
        <end position="738"/>
    </location>
</feature>
<feature type="compositionally biased region" description="Polar residues" evidence="13">
    <location>
        <begin position="506"/>
        <end position="521"/>
    </location>
</feature>
<proteinExistence type="inferred from homology"/>
<dbReference type="GO" id="GO:0003723">
    <property type="term" value="F:RNA binding"/>
    <property type="evidence" value="ECO:0007669"/>
    <property type="project" value="InterPro"/>
</dbReference>
<dbReference type="SUPFAM" id="SSF52540">
    <property type="entry name" value="P-loop containing nucleoside triphosphate hydrolases"/>
    <property type="match status" value="1"/>
</dbReference>
<evidence type="ECO:0000256" key="5">
    <source>
        <dbReference type="ARBA" id="ARBA00012706"/>
    </source>
</evidence>
<dbReference type="CDD" id="cd04163">
    <property type="entry name" value="Era"/>
    <property type="match status" value="1"/>
</dbReference>
<evidence type="ECO:0000256" key="7">
    <source>
        <dbReference type="ARBA" id="ARBA00022741"/>
    </source>
</evidence>
<dbReference type="NCBIfam" id="TIGR00436">
    <property type="entry name" value="era"/>
    <property type="match status" value="1"/>
</dbReference>
<dbReference type="HAMAP" id="MF_00367">
    <property type="entry name" value="GTPase_Era"/>
    <property type="match status" value="1"/>
</dbReference>
<feature type="region of interest" description="Disordered" evidence="13">
    <location>
        <begin position="479"/>
        <end position="531"/>
    </location>
</feature>
<evidence type="ECO:0000256" key="11">
    <source>
        <dbReference type="PROSITE-ProRule" id="PRU01050"/>
    </source>
</evidence>
<dbReference type="PANTHER" id="PTHR31451:SF64">
    <property type="entry name" value="MANNAN ENDO-1,4-BETA-MANNOSIDASE 7"/>
    <property type="match status" value="1"/>
</dbReference>
<dbReference type="InterPro" id="IPR005662">
    <property type="entry name" value="GTPase_Era-like"/>
</dbReference>
<evidence type="ECO:0000256" key="2">
    <source>
        <dbReference type="ARBA" id="ARBA00004613"/>
    </source>
</evidence>
<dbReference type="SUPFAM" id="SSF51445">
    <property type="entry name" value="(Trans)glycosidases"/>
    <property type="match status" value="1"/>
</dbReference>
<feature type="coiled-coil region" evidence="12">
    <location>
        <begin position="404"/>
        <end position="431"/>
    </location>
</feature>
<organism evidence="15 16">
    <name type="scientific">Malus domestica</name>
    <name type="common">Apple</name>
    <name type="synonym">Pyrus malus</name>
    <dbReference type="NCBI Taxonomy" id="3750"/>
    <lineage>
        <taxon>Eukaryota</taxon>
        <taxon>Viridiplantae</taxon>
        <taxon>Streptophyta</taxon>
        <taxon>Embryophyta</taxon>
        <taxon>Tracheophyta</taxon>
        <taxon>Spermatophyta</taxon>
        <taxon>Magnoliopsida</taxon>
        <taxon>eudicotyledons</taxon>
        <taxon>Gunneridae</taxon>
        <taxon>Pentapetalae</taxon>
        <taxon>rosids</taxon>
        <taxon>fabids</taxon>
        <taxon>Rosales</taxon>
        <taxon>Rosaceae</taxon>
        <taxon>Amygdaloideae</taxon>
        <taxon>Maleae</taxon>
        <taxon>Malus</taxon>
    </lineage>
</organism>
<dbReference type="PROSITE" id="PS00659">
    <property type="entry name" value="GLYCOSYL_HYDROL_F5"/>
    <property type="match status" value="1"/>
</dbReference>
<evidence type="ECO:0000256" key="13">
    <source>
        <dbReference type="SAM" id="MobiDB-lite"/>
    </source>
</evidence>
<protein>
    <recommendedName>
        <fullName evidence="5">mannan endo-1,4-beta-mannosidase</fullName>
        <ecNumber evidence="5">3.2.1.78</ecNumber>
    </recommendedName>
</protein>
<keyword evidence="12" id="KW-0175">Coiled coil</keyword>
<dbReference type="GO" id="GO:0016985">
    <property type="term" value="F:mannan endo-1,4-beta-mannosidase activity"/>
    <property type="evidence" value="ECO:0007669"/>
    <property type="project" value="UniProtKB-EC"/>
</dbReference>
<dbReference type="Pfam" id="PF01926">
    <property type="entry name" value="MMR_HSR1"/>
    <property type="match status" value="1"/>
</dbReference>
<evidence type="ECO:0000256" key="8">
    <source>
        <dbReference type="ARBA" id="ARBA00022801"/>
    </source>
</evidence>
<feature type="region of interest" description="G5" evidence="11">
    <location>
        <begin position="764"/>
        <end position="766"/>
    </location>
</feature>
<comment type="similarity">
    <text evidence="3">Belongs to the glycosyl hydrolase 5 (cellulase A) family.</text>
</comment>
<feature type="region of interest" description="G2" evidence="11">
    <location>
        <begin position="648"/>
        <end position="652"/>
    </location>
</feature>
<comment type="subcellular location">
    <subcellularLocation>
        <location evidence="2">Secreted</location>
    </subcellularLocation>
</comment>
<dbReference type="Gene3D" id="3.20.20.80">
    <property type="entry name" value="Glycosidases"/>
    <property type="match status" value="1"/>
</dbReference>
<dbReference type="PANTHER" id="PTHR31451">
    <property type="match status" value="1"/>
</dbReference>
<feature type="region of interest" description="Disordered" evidence="13">
    <location>
        <begin position="546"/>
        <end position="590"/>
    </location>
</feature>
<feature type="coiled-coil region" evidence="12">
    <location>
        <begin position="111"/>
        <end position="145"/>
    </location>
</feature>
<feature type="region of interest" description="Disordered" evidence="13">
    <location>
        <begin position="255"/>
        <end position="275"/>
    </location>
</feature>
<keyword evidence="16" id="KW-1185">Reference proteome</keyword>
<feature type="region of interest" description="G3" evidence="11">
    <location>
        <begin position="669"/>
        <end position="672"/>
    </location>
</feature>
<dbReference type="PROSITE" id="PS51713">
    <property type="entry name" value="G_ERA"/>
    <property type="match status" value="1"/>
</dbReference>
<sequence>MPTFTAIALDRLLEPGASSESADMSSLPNSNSKPFSSSMPVPDSKLERRNSTSAVEKRPNRPPITPSLYATPEATPLPDSPTSFTPSPYIINHKRRGPRLMKSYSEQDVSLHQKAGDMEKLNGDVNDAEAKGVKLNGDVNNAEAKVANLPVDDMDTFTFPKPVEVHHSNGIHHFESSNGKLGTSNGQLRGINVELGTSSEREDSFYVPNKRSSNVELSNASAREDDLLKQPAMSPGRDSECEDFFDPKDSMSVASYNTDGEGSVWAERSPQTSTPTGEFYDAWDELSSESGHGQQLSVSDLDVELREMRLREMRLSLIMEMEKRKQAEESLNNMQRQWQRIREQLSLVGLTLPEDPAAASGPEQLGSDPAEDLCQQVYLARFVSNSIGRGLIRAEMELEMEAQIESKNFEIARLMDKLRNYEAMNQEMVQRNQDVLEMARRDRERRERRQRWVWGSIATALTLGTAALAYSYIPSSRGSPTFESEQFFPEKTPPPITAIPPSSQPKTTTLLSSPISPNTHNSRQKIEEIGPPKLVLAATNQRLRITEQEQSQEEEEEEEEEEDAGEEEEEEEEYDYSEDESSLLSLSEKPDRNMALLDEYEMEEHEYAADPNHRSGYVAVLGKPNVGKSTLSNQMVGQKLSIVTDKPHTTRHRILGVCSGTDYQMILYDTPGVMEKRMHKLDSMMMKNVRSATVNADCVVVLVDACKVPEKIDEVLEEGVGNQTESLLPILLVMNKKDLIKPGEIAKKLEWYEKFTNVDEVIPVSAKLGQGVEDVKHWILSKLPFGPAYYPKDIVSEHPERFFVSEIVSSLEAQKIWLVRNGTPSLERSRKKKIIFLVNVVSYKTRPMAKDFIQVEIVVEKKLTEDRCHWKRRESSETTCNSCSTQHRNYDRYLCANYHYLLTFTLFVTSYIEDIHLTGLYSCFKQVVVKVKENWRQDEVLLKNYGYGVSLFCLFICNCIRTNKSTSTSTSTSKLFIQLQTFHPHLEKMKHPSFALLLAILIHQQCFITPIHVSAAGDNFIRVRGVHFLLNGSPYYANGFNGYWLMYMASDPSQRHKVSSVFSEATSHGLTVARTWAFSDGGYRPLQLSPGSYNEQMFKGLDFVIAEARRYGIKLILSLVNNYESFGGRKQYVNWARSKGQYLASDDDFFRNPVVKGYYKNHVTTVLNRYNSYTGVHYKDDPTILAWELINEPRCTSDPSGRTIQAWIMEMASHVKSIDRNHLLEAGLEGFYGQAIPHRMSLNPPFNIGTDFIANNRILGIDFATVHSLSSSNDQTQLTFLNNWLNTHIQDAQNILRKPIFIAEFGKSWKDPGFSTYQRDLLFNTVYSKIYFSAKRGGAAVGGLFWQLLTEGMDSFRDGYDIVLSQNPSTENVIAQQSHKLNQIRKIFAQRRNAWMWRRARAIRRAEWLGKHKGKPIGN</sequence>